<dbReference type="Proteomes" id="UP000094526">
    <property type="component" value="Unassembled WGS sequence"/>
</dbReference>
<evidence type="ECO:0000256" key="1">
    <source>
        <dbReference type="SAM" id="MobiDB-lite"/>
    </source>
</evidence>
<evidence type="ECO:0000313" key="2">
    <source>
        <dbReference type="EMBL" id="OCT46141.1"/>
    </source>
</evidence>
<feature type="region of interest" description="Disordered" evidence="1">
    <location>
        <begin position="76"/>
        <end position="118"/>
    </location>
</feature>
<comment type="caution">
    <text evidence="2">The sequence shown here is derived from an EMBL/GenBank/DDBJ whole genome shotgun (WGS) entry which is preliminary data.</text>
</comment>
<protein>
    <submittedName>
        <fullName evidence="2">Uncharacterized protein</fullName>
    </submittedName>
</protein>
<feature type="compositionally biased region" description="Basic and acidic residues" evidence="1">
    <location>
        <begin position="106"/>
        <end position="118"/>
    </location>
</feature>
<name>A0A1C1CCD4_9EURO</name>
<proteinExistence type="predicted"/>
<feature type="region of interest" description="Disordered" evidence="1">
    <location>
        <begin position="1"/>
        <end position="20"/>
    </location>
</feature>
<dbReference type="EMBL" id="LGRB01000016">
    <property type="protein sequence ID" value="OCT46141.1"/>
    <property type="molecule type" value="Genomic_DNA"/>
</dbReference>
<organism evidence="2 3">
    <name type="scientific">Cladophialophora carrionii</name>
    <dbReference type="NCBI Taxonomy" id="86049"/>
    <lineage>
        <taxon>Eukaryota</taxon>
        <taxon>Fungi</taxon>
        <taxon>Dikarya</taxon>
        <taxon>Ascomycota</taxon>
        <taxon>Pezizomycotina</taxon>
        <taxon>Eurotiomycetes</taxon>
        <taxon>Chaetothyriomycetidae</taxon>
        <taxon>Chaetothyriales</taxon>
        <taxon>Herpotrichiellaceae</taxon>
        <taxon>Cladophialophora</taxon>
    </lineage>
</organism>
<feature type="compositionally biased region" description="Acidic residues" evidence="1">
    <location>
        <begin position="92"/>
        <end position="105"/>
    </location>
</feature>
<sequence>MGRPSTDPIPESPSAIDMSNVRDITRNALAVTRPLGGTTVDVAEWWATHECVGARVFLCCFGIKPYLFVAEGFARQPSSKRRFHTLPRTSIDDDGNDDNDTDNDSETDRELMDGAVKR</sequence>
<gene>
    <name evidence="2" type="ORF">CLCR_01314</name>
</gene>
<dbReference type="AlphaFoldDB" id="A0A1C1CCD4"/>
<accession>A0A1C1CCD4</accession>
<evidence type="ECO:0000313" key="3">
    <source>
        <dbReference type="Proteomes" id="UP000094526"/>
    </source>
</evidence>
<dbReference type="VEuPathDB" id="FungiDB:CLCR_01314"/>
<reference evidence="3" key="1">
    <citation type="submission" date="2015-07" db="EMBL/GenBank/DDBJ databases">
        <authorList>
            <person name="Teixeira M.M."/>
            <person name="Souza R.C."/>
            <person name="Almeida L.G."/>
            <person name="Vicente V.A."/>
            <person name="de Hoog S."/>
            <person name="Bocca A.L."/>
            <person name="de Almeida S.R."/>
            <person name="Vasconcelos A.T."/>
            <person name="Felipe M.S."/>
        </authorList>
    </citation>
    <scope>NUCLEOTIDE SEQUENCE [LARGE SCALE GENOMIC DNA]</scope>
    <source>
        <strain evidence="3">KSF</strain>
    </source>
</reference>
<keyword evidence="3" id="KW-1185">Reference proteome</keyword>